<evidence type="ECO:0000256" key="2">
    <source>
        <dbReference type="RuleBase" id="RU003707"/>
    </source>
</evidence>
<dbReference type="CDD" id="cd06558">
    <property type="entry name" value="crotonase-like"/>
    <property type="match status" value="1"/>
</dbReference>
<dbReference type="InterPro" id="IPR014748">
    <property type="entry name" value="Enoyl-CoA_hydra_C"/>
</dbReference>
<gene>
    <name evidence="4" type="ORF">D0Q02_05280</name>
</gene>
<dbReference type="AlphaFoldDB" id="A0A372G3E1"/>
<dbReference type="PANTHER" id="PTHR43459">
    <property type="entry name" value="ENOYL-COA HYDRATASE"/>
    <property type="match status" value="1"/>
</dbReference>
<comment type="similarity">
    <text evidence="1 2">Belongs to the enoyl-CoA hydratase/isomerase family.</text>
</comment>
<dbReference type="Gene3D" id="1.10.12.10">
    <property type="entry name" value="Lyase 2-enoyl-coa Hydratase, Chain A, domain 2"/>
    <property type="match status" value="1"/>
</dbReference>
<dbReference type="SUPFAM" id="SSF52096">
    <property type="entry name" value="ClpP/crotonase"/>
    <property type="match status" value="1"/>
</dbReference>
<keyword evidence="5" id="KW-1185">Reference proteome</keyword>
<sequence>MGADRRGGRGRRARCRAGPRRAARALSVPVGRLQDAGAGRGRRHAAEERLRKDGPCPARRHPGGDRVSTAEHGAATGSPADPGRAPGGAGTRAVRVTRDGSVLTVTIDRPARRNAMTYAAWDELGAALNEAAAGDARVVVVTGTAGAFCSGGDLDGGDRAPHPHAQLAAVARTCQTLVSLPQPTIAQVDGLAVGAGFGLALACDFVVASSRARFGTMFLARGLSPDFATSWLLPRLVGPRLATRLCLLPEIVDADRAREWGLLEEVVAPDELPGHVAALATRLAAGPPIATRLTKQMLRDSWARGVEESLAAETMAQSINRLSADAQEGIAAFLERRPARFEGR</sequence>
<dbReference type="Proteomes" id="UP000262621">
    <property type="component" value="Unassembled WGS sequence"/>
</dbReference>
<dbReference type="Gene3D" id="3.90.226.10">
    <property type="entry name" value="2-enoyl-CoA Hydratase, Chain A, domain 1"/>
    <property type="match status" value="1"/>
</dbReference>
<dbReference type="PROSITE" id="PS00166">
    <property type="entry name" value="ENOYL_COA_HYDRATASE"/>
    <property type="match status" value="1"/>
</dbReference>
<accession>A0A372G3E1</accession>
<comment type="caution">
    <text evidence="4">The sequence shown here is derived from an EMBL/GenBank/DDBJ whole genome shotgun (WGS) entry which is preliminary data.</text>
</comment>
<protein>
    <submittedName>
        <fullName evidence="4">Enoyl-CoA hydratase</fullName>
    </submittedName>
</protein>
<name>A0A372G3E1_9ACTN</name>
<dbReference type="GO" id="GO:0003824">
    <property type="term" value="F:catalytic activity"/>
    <property type="evidence" value="ECO:0007669"/>
    <property type="project" value="InterPro"/>
</dbReference>
<dbReference type="Pfam" id="PF00378">
    <property type="entry name" value="ECH_1"/>
    <property type="match status" value="1"/>
</dbReference>
<evidence type="ECO:0000313" key="4">
    <source>
        <dbReference type="EMBL" id="RFS47414.1"/>
    </source>
</evidence>
<feature type="compositionally biased region" description="Basic residues" evidence="3">
    <location>
        <begin position="8"/>
        <end position="23"/>
    </location>
</feature>
<evidence type="ECO:0000256" key="3">
    <source>
        <dbReference type="SAM" id="MobiDB-lite"/>
    </source>
</evidence>
<dbReference type="EMBL" id="QVFU01000003">
    <property type="protein sequence ID" value="RFS47414.1"/>
    <property type="molecule type" value="Genomic_DNA"/>
</dbReference>
<dbReference type="InterPro" id="IPR018376">
    <property type="entry name" value="Enoyl-CoA_hyd/isom_CS"/>
</dbReference>
<dbReference type="InterPro" id="IPR001753">
    <property type="entry name" value="Enoyl-CoA_hydra/iso"/>
</dbReference>
<evidence type="ECO:0000256" key="1">
    <source>
        <dbReference type="ARBA" id="ARBA00005254"/>
    </source>
</evidence>
<evidence type="ECO:0000313" key="5">
    <source>
        <dbReference type="Proteomes" id="UP000262621"/>
    </source>
</evidence>
<dbReference type="InterPro" id="IPR029045">
    <property type="entry name" value="ClpP/crotonase-like_dom_sf"/>
</dbReference>
<organism evidence="4 5">
    <name type="scientific">Micromonospora craniellae</name>
    <dbReference type="NCBI Taxonomy" id="2294034"/>
    <lineage>
        <taxon>Bacteria</taxon>
        <taxon>Bacillati</taxon>
        <taxon>Actinomycetota</taxon>
        <taxon>Actinomycetes</taxon>
        <taxon>Micromonosporales</taxon>
        <taxon>Micromonosporaceae</taxon>
        <taxon>Micromonospora</taxon>
    </lineage>
</organism>
<feature type="compositionally biased region" description="Basic and acidic residues" evidence="3">
    <location>
        <begin position="44"/>
        <end position="54"/>
    </location>
</feature>
<reference evidence="4 5" key="1">
    <citation type="submission" date="2018-08" db="EMBL/GenBank/DDBJ databases">
        <title>Verrucosispora craniellae sp. nov., isolated from a marine sponge in the South China Sea.</title>
        <authorList>
            <person name="Li L."/>
            <person name="Lin H.W."/>
        </authorList>
    </citation>
    <scope>NUCLEOTIDE SEQUENCE [LARGE SCALE GENOMIC DNA]</scope>
    <source>
        <strain evidence="4 5">LHW63014</strain>
    </source>
</reference>
<proteinExistence type="inferred from homology"/>
<feature type="region of interest" description="Disordered" evidence="3">
    <location>
        <begin position="1"/>
        <end position="93"/>
    </location>
</feature>
<dbReference type="PANTHER" id="PTHR43459:SF1">
    <property type="entry name" value="EG:BACN32G11.4 PROTEIN"/>
    <property type="match status" value="1"/>
</dbReference>